<dbReference type="InterPro" id="IPR036397">
    <property type="entry name" value="RNaseH_sf"/>
</dbReference>
<dbReference type="InterPro" id="IPR036388">
    <property type="entry name" value="WH-like_DNA-bd_sf"/>
</dbReference>
<accession>A0ABV7JWN2</accession>
<dbReference type="PANTHER" id="PTHR46889">
    <property type="entry name" value="TRANSPOSASE INSF FOR INSERTION SEQUENCE IS3B-RELATED"/>
    <property type="match status" value="1"/>
</dbReference>
<dbReference type="RefSeq" id="WP_377907663.1">
    <property type="nucleotide sequence ID" value="NZ_JBHRSX010000014.1"/>
</dbReference>
<dbReference type="PANTHER" id="PTHR46889:SF5">
    <property type="entry name" value="INTEGRASE PROTEIN"/>
    <property type="match status" value="1"/>
</dbReference>
<evidence type="ECO:0000259" key="1">
    <source>
        <dbReference type="PROSITE" id="PS50994"/>
    </source>
</evidence>
<dbReference type="EMBL" id="JBHRSX010000014">
    <property type="protein sequence ID" value="MFC3201517.1"/>
    <property type="molecule type" value="Genomic_DNA"/>
</dbReference>
<organism evidence="2 3">
    <name type="scientific">Alteromonas oceani</name>
    <dbReference type="NCBI Taxonomy" id="2071609"/>
    <lineage>
        <taxon>Bacteria</taxon>
        <taxon>Pseudomonadati</taxon>
        <taxon>Pseudomonadota</taxon>
        <taxon>Gammaproteobacteria</taxon>
        <taxon>Alteromonadales</taxon>
        <taxon>Alteromonadaceae</taxon>
        <taxon>Alteromonas/Salinimonas group</taxon>
        <taxon>Alteromonas</taxon>
    </lineage>
</organism>
<evidence type="ECO:0000313" key="2">
    <source>
        <dbReference type="EMBL" id="MFC3201517.1"/>
    </source>
</evidence>
<dbReference type="Proteomes" id="UP001595477">
    <property type="component" value="Unassembled WGS sequence"/>
</dbReference>
<feature type="domain" description="Integrase catalytic" evidence="1">
    <location>
        <begin position="231"/>
        <end position="403"/>
    </location>
</feature>
<dbReference type="InterPro" id="IPR009057">
    <property type="entry name" value="Homeodomain-like_sf"/>
</dbReference>
<dbReference type="InterPro" id="IPR012337">
    <property type="entry name" value="RNaseH-like_sf"/>
</dbReference>
<dbReference type="Gene3D" id="3.30.420.10">
    <property type="entry name" value="Ribonuclease H-like superfamily/Ribonuclease H"/>
    <property type="match status" value="1"/>
</dbReference>
<dbReference type="InterPro" id="IPR050900">
    <property type="entry name" value="Transposase_IS3/IS150/IS904"/>
</dbReference>
<name>A0ABV7JWN2_9ALTE</name>
<proteinExistence type="predicted"/>
<gene>
    <name evidence="2" type="ORF">ACFOEW_06760</name>
</gene>
<protein>
    <submittedName>
        <fullName evidence="2">IS3 family transposase</fullName>
    </submittedName>
</protein>
<reference evidence="3" key="1">
    <citation type="journal article" date="2019" name="Int. J. Syst. Evol. Microbiol.">
        <title>The Global Catalogue of Microorganisms (GCM) 10K type strain sequencing project: providing services to taxonomists for standard genome sequencing and annotation.</title>
        <authorList>
            <consortium name="The Broad Institute Genomics Platform"/>
            <consortium name="The Broad Institute Genome Sequencing Center for Infectious Disease"/>
            <person name="Wu L."/>
            <person name="Ma J."/>
        </authorList>
    </citation>
    <scope>NUCLEOTIDE SEQUENCE [LARGE SCALE GENOMIC DNA]</scope>
    <source>
        <strain evidence="3">KCTC 52449</strain>
    </source>
</reference>
<sequence length="409" mass="47536">MTTSSNQRPKRTQRDYTLAFKLGVVQRVEKGEMTYKQAQVHFGIQGTSTVLVWLRKHGRLDWSKPFQHPLMPSSKETPAQKIKRLEKELADEKLRNQILNGMVDIMDKEYGAGLRKKLLIRYVWQAKERKEISLSAACRVVGISRQSVYQAVARMEHRGTELSVIKEWVLYWRKFMPQLGTRKLYKLIKQKLIEHEIKLGRDGFFTYLKSEGLLVKPKKSFIKTTFSKHWMKKHPNLLKEEGLHNAEHVLVSDITYLESDQGVHYLSLVTDSGSRKIVGHHLSLDMRAENVVKALKMAVKDKRYVENSIHHSDRGVQYCSAIYQDELKANGIQPSMTDGYDCYQNALAERINGILKQEFLIYRCKTIEELKVLVDESIKIYNEMRPHLSLDMETPNQVHNRKGQLLELA</sequence>
<dbReference type="NCBIfam" id="NF033516">
    <property type="entry name" value="transpos_IS3"/>
    <property type="match status" value="1"/>
</dbReference>
<dbReference type="SUPFAM" id="SSF46689">
    <property type="entry name" value="Homeodomain-like"/>
    <property type="match status" value="1"/>
</dbReference>
<evidence type="ECO:0000313" key="3">
    <source>
        <dbReference type="Proteomes" id="UP001595477"/>
    </source>
</evidence>
<keyword evidence="3" id="KW-1185">Reference proteome</keyword>
<dbReference type="InterPro" id="IPR048020">
    <property type="entry name" value="Transpos_IS3"/>
</dbReference>
<dbReference type="SUPFAM" id="SSF53098">
    <property type="entry name" value="Ribonuclease H-like"/>
    <property type="match status" value="1"/>
</dbReference>
<dbReference type="Gene3D" id="1.10.10.10">
    <property type="entry name" value="Winged helix-like DNA-binding domain superfamily/Winged helix DNA-binding domain"/>
    <property type="match status" value="1"/>
</dbReference>
<dbReference type="Pfam" id="PF00665">
    <property type="entry name" value="rve"/>
    <property type="match status" value="1"/>
</dbReference>
<dbReference type="PROSITE" id="PS50994">
    <property type="entry name" value="INTEGRASE"/>
    <property type="match status" value="1"/>
</dbReference>
<comment type="caution">
    <text evidence="2">The sequence shown here is derived from an EMBL/GenBank/DDBJ whole genome shotgun (WGS) entry which is preliminary data.</text>
</comment>
<dbReference type="InterPro" id="IPR001584">
    <property type="entry name" value="Integrase_cat-core"/>
</dbReference>